<reference evidence="5 6" key="1">
    <citation type="submission" date="2024-01" db="EMBL/GenBank/DDBJ databases">
        <title>Genome mining of biosynthetic gene clusters to explore secondary metabolites of Streptomyces sp.</title>
        <authorList>
            <person name="Baig A."/>
            <person name="Ajitkumar Shintre N."/>
            <person name="Kumar H."/>
            <person name="Anbarasu A."/>
            <person name="Ramaiah S."/>
        </authorList>
    </citation>
    <scope>NUCLEOTIDE SEQUENCE [LARGE SCALE GENOMIC DNA]</scope>
    <source>
        <strain evidence="5 6">A01</strain>
    </source>
</reference>
<proteinExistence type="predicted"/>
<organism evidence="5 6">
    <name type="scientific">Nocardiopsis alba</name>
    <dbReference type="NCBI Taxonomy" id="53437"/>
    <lineage>
        <taxon>Bacteria</taxon>
        <taxon>Bacillati</taxon>
        <taxon>Actinomycetota</taxon>
        <taxon>Actinomycetes</taxon>
        <taxon>Streptosporangiales</taxon>
        <taxon>Nocardiopsidaceae</taxon>
        <taxon>Nocardiopsis</taxon>
    </lineage>
</organism>
<accession>A0ABV5DXX0</accession>
<name>A0ABV5DXX0_9ACTN</name>
<keyword evidence="6" id="KW-1185">Reference proteome</keyword>
<dbReference type="InterPro" id="IPR041916">
    <property type="entry name" value="Anti_sigma_zinc_sf"/>
</dbReference>
<evidence type="ECO:0000313" key="5">
    <source>
        <dbReference type="EMBL" id="MFB8769437.1"/>
    </source>
</evidence>
<evidence type="ECO:0000313" key="6">
    <source>
        <dbReference type="Proteomes" id="UP001585053"/>
    </source>
</evidence>
<feature type="domain" description="Putative zinc-finger" evidence="4">
    <location>
        <begin position="6"/>
        <end position="35"/>
    </location>
</feature>
<keyword evidence="1" id="KW-0805">Transcription regulation</keyword>
<feature type="compositionally biased region" description="Basic and acidic residues" evidence="3">
    <location>
        <begin position="142"/>
        <end position="162"/>
    </location>
</feature>
<dbReference type="Pfam" id="PF13490">
    <property type="entry name" value="zf-HC2"/>
    <property type="match status" value="1"/>
</dbReference>
<feature type="compositionally biased region" description="Low complexity" evidence="3">
    <location>
        <begin position="97"/>
        <end position="109"/>
    </location>
</feature>
<protein>
    <submittedName>
        <fullName evidence="5">Zf-HC2 domain-containing protein</fullName>
    </submittedName>
</protein>
<evidence type="ECO:0000259" key="4">
    <source>
        <dbReference type="Pfam" id="PF13490"/>
    </source>
</evidence>
<evidence type="ECO:0000256" key="3">
    <source>
        <dbReference type="SAM" id="MobiDB-lite"/>
    </source>
</evidence>
<evidence type="ECO:0000256" key="1">
    <source>
        <dbReference type="ARBA" id="ARBA00023015"/>
    </source>
</evidence>
<dbReference type="RefSeq" id="WP_376737561.1">
    <property type="nucleotide sequence ID" value="NZ_JAYMRS010000006.1"/>
</dbReference>
<keyword evidence="2" id="KW-0804">Transcription</keyword>
<feature type="region of interest" description="Disordered" evidence="3">
    <location>
        <begin position="50"/>
        <end position="175"/>
    </location>
</feature>
<dbReference type="Gene3D" id="1.10.10.1320">
    <property type="entry name" value="Anti-sigma factor, zinc-finger domain"/>
    <property type="match status" value="1"/>
</dbReference>
<evidence type="ECO:0000256" key="2">
    <source>
        <dbReference type="ARBA" id="ARBA00023163"/>
    </source>
</evidence>
<feature type="region of interest" description="Disordered" evidence="3">
    <location>
        <begin position="231"/>
        <end position="268"/>
    </location>
</feature>
<sequence>MDHLGERLSALIDGELGAAEHERALIHLAKCESCRFEADMMRRLKRRLTGLGEPEPDMDFMGRLMARPGGESPWDRGPSGGLGGRGPQEPPGGGPFGSSPPLGSSRPLGGFPGGGPPMPNGPGPARGPEAFSEAAPAVRGTVVEKEQGTRREQPRTRPERHVPPRTARQGEGFSGLLPSFSGGRYAVAGLAVATTLLGSAFIAGGDGSDDTPVVEPRLSDYAVEHAVTSRQIPVVDPGPATSHPVRPVGDRQPSFDPEIPSESTETTR</sequence>
<dbReference type="Proteomes" id="UP001585053">
    <property type="component" value="Unassembled WGS sequence"/>
</dbReference>
<dbReference type="InterPro" id="IPR027383">
    <property type="entry name" value="Znf_put"/>
</dbReference>
<dbReference type="EMBL" id="JAYMRS010000006">
    <property type="protein sequence ID" value="MFB8769437.1"/>
    <property type="molecule type" value="Genomic_DNA"/>
</dbReference>
<comment type="caution">
    <text evidence="5">The sequence shown here is derived from an EMBL/GenBank/DDBJ whole genome shotgun (WGS) entry which is preliminary data.</text>
</comment>
<gene>
    <name evidence="5" type="ORF">VSQ78_17150</name>
</gene>